<reference evidence="7 8" key="1">
    <citation type="journal article" date="2010" name="Science">
        <title>Genomic comparison of the ants Camponotus floridanus and Harpegnathos saltator.</title>
        <authorList>
            <person name="Bonasio R."/>
            <person name="Zhang G."/>
            <person name="Ye C."/>
            <person name="Mutti N.S."/>
            <person name="Fang X."/>
            <person name="Qin N."/>
            <person name="Donahue G."/>
            <person name="Yang P."/>
            <person name="Li Q."/>
            <person name="Li C."/>
            <person name="Zhang P."/>
            <person name="Huang Z."/>
            <person name="Berger S.L."/>
            <person name="Reinberg D."/>
            <person name="Wang J."/>
            <person name="Liebig J."/>
        </authorList>
    </citation>
    <scope>NUCLEOTIDE SEQUENCE [LARGE SCALE GENOMIC DNA]</scope>
    <source>
        <strain evidence="7 8">Hsal</strain>
    </source>
</reference>
<organism evidence="7 8">
    <name type="scientific">Candidatus Tokpelaia hoelldobleri</name>
    <dbReference type="NCBI Taxonomy" id="1902579"/>
    <lineage>
        <taxon>Bacteria</taxon>
        <taxon>Pseudomonadati</taxon>
        <taxon>Pseudomonadota</taxon>
        <taxon>Alphaproteobacteria</taxon>
        <taxon>Hyphomicrobiales</taxon>
        <taxon>Candidatus Tokpelaia</taxon>
    </lineage>
</organism>
<comment type="similarity">
    <text evidence="2">Belongs to the glycosyl hydrolase 3 family.</text>
</comment>
<keyword evidence="5" id="KW-0326">Glycosidase</keyword>
<dbReference type="PANTHER" id="PTHR30480">
    <property type="entry name" value="BETA-HEXOSAMINIDASE-RELATED"/>
    <property type="match status" value="1"/>
</dbReference>
<name>A0A1U9JU68_9HYPH</name>
<gene>
    <name evidence="7" type="ORF">BHV28_07060</name>
</gene>
<dbReference type="Gene3D" id="3.20.20.300">
    <property type="entry name" value="Glycoside hydrolase, family 3, N-terminal domain"/>
    <property type="match status" value="1"/>
</dbReference>
<dbReference type="InterPro" id="IPR017853">
    <property type="entry name" value="GH"/>
</dbReference>
<dbReference type="InterPro" id="IPR036962">
    <property type="entry name" value="Glyco_hydro_3_N_sf"/>
</dbReference>
<keyword evidence="8" id="KW-1185">Reference proteome</keyword>
<dbReference type="InterPro" id="IPR001764">
    <property type="entry name" value="Glyco_hydro_3_N"/>
</dbReference>
<feature type="domain" description="Glycoside hydrolase family 3 N-terminal" evidence="6">
    <location>
        <begin position="19"/>
        <end position="300"/>
    </location>
</feature>
<sequence length="342" mass="36632">MMKDCKAFITGVAGTVLGEDEKAFIAEYRPWGFILFARNVADGAQLRALIADLRAACGHAHAPVFVDQEGGRVQRLRPPLAPDYPAAAELGALCRRDRQAGLRAAWLMARLIALDLAKYGFNADCLPLLDIPVAGSHEVIGARAYGDNAEIVSEMGKMVAQGLQAGGLLPVMKHIPGHGRAFADTHKELARVDTPWDVLKATDFVPFKALNSLPCAMTSHVIYEAVDQDKPATLSARVIETVIRGEIGFDGLLLTDDLSMKALRGDFGELAHGALSAGCDVVLHCNGDMAEMLAVAENVPYLEGKALVRAQKAEKCIRSAESADETALRAEFAMLMSGNNPV</sequence>
<dbReference type="Proteomes" id="UP000188912">
    <property type="component" value="Chromosome"/>
</dbReference>
<dbReference type="GO" id="GO:0004563">
    <property type="term" value="F:beta-N-acetylhexosaminidase activity"/>
    <property type="evidence" value="ECO:0007669"/>
    <property type="project" value="UniProtKB-EC"/>
</dbReference>
<dbReference type="PANTHER" id="PTHR30480:SF13">
    <property type="entry name" value="BETA-HEXOSAMINIDASE"/>
    <property type="match status" value="1"/>
</dbReference>
<protein>
    <recommendedName>
        <fullName evidence="3">beta-N-acetylhexosaminidase</fullName>
        <ecNumber evidence="3">3.2.1.52</ecNumber>
    </recommendedName>
</protein>
<evidence type="ECO:0000256" key="3">
    <source>
        <dbReference type="ARBA" id="ARBA00012663"/>
    </source>
</evidence>
<dbReference type="PROSITE" id="PS00775">
    <property type="entry name" value="GLYCOSYL_HYDROL_F3"/>
    <property type="match status" value="1"/>
</dbReference>
<dbReference type="EC" id="3.2.1.52" evidence="3"/>
<dbReference type="STRING" id="1902579.BHV28_07060"/>
<evidence type="ECO:0000313" key="8">
    <source>
        <dbReference type="Proteomes" id="UP000188912"/>
    </source>
</evidence>
<evidence type="ECO:0000256" key="5">
    <source>
        <dbReference type="ARBA" id="ARBA00023295"/>
    </source>
</evidence>
<dbReference type="Pfam" id="PF00933">
    <property type="entry name" value="Glyco_hydro_3"/>
    <property type="match status" value="1"/>
</dbReference>
<dbReference type="KEGG" id="thd:BHV28_07060"/>
<dbReference type="InterPro" id="IPR050226">
    <property type="entry name" value="NagZ_Beta-hexosaminidase"/>
</dbReference>
<dbReference type="GO" id="GO:0009254">
    <property type="term" value="P:peptidoglycan turnover"/>
    <property type="evidence" value="ECO:0007669"/>
    <property type="project" value="TreeGrafter"/>
</dbReference>
<evidence type="ECO:0000256" key="1">
    <source>
        <dbReference type="ARBA" id="ARBA00001231"/>
    </source>
</evidence>
<evidence type="ECO:0000313" key="7">
    <source>
        <dbReference type="EMBL" id="AQS41407.1"/>
    </source>
</evidence>
<dbReference type="NCBIfam" id="NF003740">
    <property type="entry name" value="PRK05337.1"/>
    <property type="match status" value="1"/>
</dbReference>
<keyword evidence="4 7" id="KW-0378">Hydrolase</keyword>
<reference evidence="7 8" key="2">
    <citation type="journal article" date="2016" name="Sci. Rep.">
        <title>The genome of Rhizobiales bacteria in predatory ants reveals urease gene functions but no genes for nitrogen fixation.</title>
        <authorList>
            <person name="Neuvonen M.M."/>
            <person name="Tamarit D."/>
            <person name="Naslund K."/>
            <person name="Liebig J."/>
            <person name="Feldhaar H."/>
            <person name="Moran N.A."/>
            <person name="Guy L."/>
            <person name="Andersson S.G."/>
        </authorList>
    </citation>
    <scope>NUCLEOTIDE SEQUENCE [LARGE SCALE GENOMIC DNA]</scope>
    <source>
        <strain evidence="7 8">Hsal</strain>
    </source>
</reference>
<dbReference type="AlphaFoldDB" id="A0A1U9JU68"/>
<accession>A0A1U9JU68</accession>
<dbReference type="EMBL" id="CP017315">
    <property type="protein sequence ID" value="AQS41407.1"/>
    <property type="molecule type" value="Genomic_DNA"/>
</dbReference>
<comment type="catalytic activity">
    <reaction evidence="1">
        <text>Hydrolysis of terminal non-reducing N-acetyl-D-hexosamine residues in N-acetyl-beta-D-hexosaminides.</text>
        <dbReference type="EC" id="3.2.1.52"/>
    </reaction>
</comment>
<evidence type="ECO:0000256" key="4">
    <source>
        <dbReference type="ARBA" id="ARBA00022801"/>
    </source>
</evidence>
<dbReference type="SUPFAM" id="SSF51445">
    <property type="entry name" value="(Trans)glycosidases"/>
    <property type="match status" value="1"/>
</dbReference>
<dbReference type="InterPro" id="IPR019800">
    <property type="entry name" value="Glyco_hydro_3_AS"/>
</dbReference>
<evidence type="ECO:0000259" key="6">
    <source>
        <dbReference type="Pfam" id="PF00933"/>
    </source>
</evidence>
<dbReference type="GO" id="GO:0005975">
    <property type="term" value="P:carbohydrate metabolic process"/>
    <property type="evidence" value="ECO:0007669"/>
    <property type="project" value="InterPro"/>
</dbReference>
<evidence type="ECO:0000256" key="2">
    <source>
        <dbReference type="ARBA" id="ARBA00005336"/>
    </source>
</evidence>
<proteinExistence type="inferred from homology"/>